<proteinExistence type="predicted"/>
<reference evidence="1 2" key="1">
    <citation type="submission" date="2017-07" db="EMBL/GenBank/DDBJ databases">
        <title>Phylogenetic study on the rhizospheric bacterium Ochrobactrum sp. A44.</title>
        <authorList>
            <person name="Krzyzanowska D.M."/>
            <person name="Ossowicki A."/>
            <person name="Rajewska M."/>
            <person name="Maciag T."/>
            <person name="Kaczynski Z."/>
            <person name="Czerwicka M."/>
            <person name="Jafra S."/>
        </authorList>
    </citation>
    <scope>NUCLEOTIDE SEQUENCE [LARGE SCALE GENOMIC DNA]</scope>
    <source>
        <strain evidence="1 2">A44</strain>
        <plasmid evidence="1 2">unnamed1</plasmid>
    </source>
</reference>
<dbReference type="Proteomes" id="UP000215256">
    <property type="component" value="Plasmid unnamed1"/>
</dbReference>
<evidence type="ECO:0000313" key="1">
    <source>
        <dbReference type="EMBL" id="ASV88316.1"/>
    </source>
</evidence>
<geneLocation type="plasmid" evidence="1 2">
    <name>unnamed1</name>
</geneLocation>
<organism evidence="1 2">
    <name type="scientific">Ochrobactrum quorumnocens</name>
    <dbReference type="NCBI Taxonomy" id="271865"/>
    <lineage>
        <taxon>Bacteria</taxon>
        <taxon>Pseudomonadati</taxon>
        <taxon>Pseudomonadota</taxon>
        <taxon>Alphaproteobacteria</taxon>
        <taxon>Hyphomicrobiales</taxon>
        <taxon>Brucellaceae</taxon>
        <taxon>Brucella/Ochrobactrum group</taxon>
        <taxon>Ochrobactrum</taxon>
    </lineage>
</organism>
<evidence type="ECO:0000313" key="2">
    <source>
        <dbReference type="Proteomes" id="UP000215256"/>
    </source>
</evidence>
<protein>
    <submittedName>
        <fullName evidence="1">Uncharacterized protein</fullName>
    </submittedName>
</protein>
<keyword evidence="1" id="KW-0614">Plasmid</keyword>
<accession>A0A248UNW3</accession>
<gene>
    <name evidence="1" type="ORF">CES85_2905</name>
</gene>
<name>A0A248UNW3_9HYPH</name>
<dbReference type="AlphaFoldDB" id="A0A248UNW3"/>
<sequence length="44" mass="5066">MFCVLNRFFAPRPIRHMLNNAFDLLEASAVPIGISKRQLVLLRP</sequence>
<dbReference type="KEGG" id="och:CES85_2905"/>
<dbReference type="EMBL" id="CP022605">
    <property type="protein sequence ID" value="ASV88316.1"/>
    <property type="molecule type" value="Genomic_DNA"/>
</dbReference>